<evidence type="ECO:0000313" key="3">
    <source>
        <dbReference type="Proteomes" id="UP000749559"/>
    </source>
</evidence>
<name>A0A8J1TC88_OWEFU</name>
<dbReference type="InterPro" id="IPR000436">
    <property type="entry name" value="Sushi_SCR_CCP_dom"/>
</dbReference>
<dbReference type="AlphaFoldDB" id="A0A8J1TC88"/>
<reference evidence="2" key="1">
    <citation type="submission" date="2022-03" db="EMBL/GenBank/DDBJ databases">
        <authorList>
            <person name="Martin C."/>
        </authorList>
    </citation>
    <scope>NUCLEOTIDE SEQUENCE</scope>
</reference>
<proteinExistence type="predicted"/>
<sequence length="189" mass="21276">MRNSETTYKMSKSICFRNIQNTICAIILLAIQWELVNSSTCTRPVLGLNMYSLSINKTTYAQDEMYDVVCSPGYGLDAGLSITGAYEATMTCTAAGTWDIGVPECFKSEGSYPWYVLFIGVLCGLLVIVCILPRIWYCCFPYKVPEGKLYEKGRRAGTPIDTERQEAFEWGRDDYDSEAIKHSKKGLDF</sequence>
<accession>A0A8J1TC88</accession>
<organism evidence="2 3">
    <name type="scientific">Owenia fusiformis</name>
    <name type="common">Polychaete worm</name>
    <dbReference type="NCBI Taxonomy" id="6347"/>
    <lineage>
        <taxon>Eukaryota</taxon>
        <taxon>Metazoa</taxon>
        <taxon>Spiralia</taxon>
        <taxon>Lophotrochozoa</taxon>
        <taxon>Annelida</taxon>
        <taxon>Polychaeta</taxon>
        <taxon>Sedentaria</taxon>
        <taxon>Canalipalpata</taxon>
        <taxon>Sabellida</taxon>
        <taxon>Oweniida</taxon>
        <taxon>Oweniidae</taxon>
        <taxon>Owenia</taxon>
    </lineage>
</organism>
<protein>
    <submittedName>
        <fullName evidence="2">Uncharacterized protein</fullName>
    </submittedName>
</protein>
<evidence type="ECO:0000313" key="2">
    <source>
        <dbReference type="EMBL" id="CAH1799434.1"/>
    </source>
</evidence>
<keyword evidence="1" id="KW-0768">Sushi</keyword>
<dbReference type="PROSITE" id="PS50923">
    <property type="entry name" value="SUSHI"/>
    <property type="match status" value="1"/>
</dbReference>
<keyword evidence="3" id="KW-1185">Reference proteome</keyword>
<gene>
    <name evidence="2" type="ORF">OFUS_LOCUS23445</name>
</gene>
<dbReference type="CDD" id="cd00033">
    <property type="entry name" value="CCP"/>
    <property type="match status" value="1"/>
</dbReference>
<dbReference type="SUPFAM" id="SSF57535">
    <property type="entry name" value="Complement control module/SCR domain"/>
    <property type="match status" value="1"/>
</dbReference>
<dbReference type="Proteomes" id="UP000749559">
    <property type="component" value="Unassembled WGS sequence"/>
</dbReference>
<evidence type="ECO:0000256" key="1">
    <source>
        <dbReference type="PROSITE-ProRule" id="PRU00302"/>
    </source>
</evidence>
<comment type="caution">
    <text evidence="1">Lacks conserved residue(s) required for the propagation of feature annotation.</text>
</comment>
<dbReference type="Gene3D" id="2.10.70.10">
    <property type="entry name" value="Complement Module, domain 1"/>
    <property type="match status" value="1"/>
</dbReference>
<dbReference type="InterPro" id="IPR035976">
    <property type="entry name" value="Sushi/SCR/CCP_sf"/>
</dbReference>
<dbReference type="EMBL" id="CAIIXF020000011">
    <property type="protein sequence ID" value="CAH1799434.1"/>
    <property type="molecule type" value="Genomic_DNA"/>
</dbReference>
<comment type="caution">
    <text evidence="2">The sequence shown here is derived from an EMBL/GenBank/DDBJ whole genome shotgun (WGS) entry which is preliminary data.</text>
</comment>